<protein>
    <submittedName>
        <fullName evidence="1">Uncharacterized protein</fullName>
    </submittedName>
</protein>
<accession>A0A835LPT7</accession>
<gene>
    <name evidence="1" type="ORF">IFM89_035628</name>
</gene>
<evidence type="ECO:0000313" key="1">
    <source>
        <dbReference type="EMBL" id="KAF9599169.1"/>
    </source>
</evidence>
<sequence length="133" mass="15630">AENPSLSRLCYRRLWGSRNRRALILGWAYYLDAFSSYPLRTWLPSVYHGHDNWYTRGRSSFSWEYGMGYFSAVAPGFLRFRRIQQQENQERRALPPFPPDSLVLRMLVLRMSDCPSPTLTAQPKSGQLMRSTY</sequence>
<proteinExistence type="predicted"/>
<comment type="caution">
    <text evidence="1">The sequence shown here is derived from an EMBL/GenBank/DDBJ whole genome shotgun (WGS) entry which is preliminary data.</text>
</comment>
<name>A0A835LPT7_9MAGN</name>
<keyword evidence="2" id="KW-1185">Reference proteome</keyword>
<dbReference type="AlphaFoldDB" id="A0A835LPT7"/>
<organism evidence="1 2">
    <name type="scientific">Coptis chinensis</name>
    <dbReference type="NCBI Taxonomy" id="261450"/>
    <lineage>
        <taxon>Eukaryota</taxon>
        <taxon>Viridiplantae</taxon>
        <taxon>Streptophyta</taxon>
        <taxon>Embryophyta</taxon>
        <taxon>Tracheophyta</taxon>
        <taxon>Spermatophyta</taxon>
        <taxon>Magnoliopsida</taxon>
        <taxon>Ranunculales</taxon>
        <taxon>Ranunculaceae</taxon>
        <taxon>Coptidoideae</taxon>
        <taxon>Coptis</taxon>
    </lineage>
</organism>
<reference evidence="1 2" key="1">
    <citation type="submission" date="2020-10" db="EMBL/GenBank/DDBJ databases">
        <title>The Coptis chinensis genome and diversification of protoberbering-type alkaloids.</title>
        <authorList>
            <person name="Wang B."/>
            <person name="Shu S."/>
            <person name="Song C."/>
            <person name="Liu Y."/>
        </authorList>
    </citation>
    <scope>NUCLEOTIDE SEQUENCE [LARGE SCALE GENOMIC DNA]</scope>
    <source>
        <strain evidence="1">HL-2020</strain>
        <tissue evidence="1">Leaf</tissue>
    </source>
</reference>
<dbReference type="EMBL" id="JADFTS010000007">
    <property type="protein sequence ID" value="KAF9599169.1"/>
    <property type="molecule type" value="Genomic_DNA"/>
</dbReference>
<dbReference type="Proteomes" id="UP000631114">
    <property type="component" value="Unassembled WGS sequence"/>
</dbReference>
<feature type="non-terminal residue" evidence="1">
    <location>
        <position position="1"/>
    </location>
</feature>
<evidence type="ECO:0000313" key="2">
    <source>
        <dbReference type="Proteomes" id="UP000631114"/>
    </source>
</evidence>
<dbReference type="OrthoDB" id="1922339at2759"/>